<feature type="domain" description="RanBP2-type" evidence="5">
    <location>
        <begin position="54"/>
        <end position="85"/>
    </location>
</feature>
<evidence type="ECO:0000256" key="4">
    <source>
        <dbReference type="PROSITE-ProRule" id="PRU00322"/>
    </source>
</evidence>
<sequence>MNRPGDWNCRSCQHHNFQRRDSCQRCGDPRPGDFGVFNVRGTTSFPFATGPDVRPGDWYCSVGNCGAHNFASRSSCFKCGAFKDEIGGGGGGGFDSDLSRARGYGFGGGGSGSGRSGWKSGDWICTRFGCNEHNFASRMECFRCNAPRESSSKSSY</sequence>
<keyword evidence="7" id="KW-1185">Reference proteome</keyword>
<evidence type="ECO:0000313" key="6">
    <source>
        <dbReference type="EMBL" id="PIN18421.1"/>
    </source>
</evidence>
<dbReference type="FunFam" id="4.10.1060.10:FF:000023">
    <property type="entry name" value="Ran-binding zinc finger protein"/>
    <property type="match status" value="2"/>
</dbReference>
<name>A0A2G9HLM3_9LAMI</name>
<dbReference type="AlphaFoldDB" id="A0A2G9HLM3"/>
<dbReference type="GO" id="GO:0008270">
    <property type="term" value="F:zinc ion binding"/>
    <property type="evidence" value="ECO:0007669"/>
    <property type="project" value="UniProtKB-KW"/>
</dbReference>
<keyword evidence="2 4" id="KW-0863">Zinc-finger</keyword>
<dbReference type="STRING" id="429701.A0A2G9HLM3"/>
<dbReference type="OrthoDB" id="448399at2759"/>
<dbReference type="SUPFAM" id="SSF90209">
    <property type="entry name" value="Ran binding protein zinc finger-like"/>
    <property type="match status" value="3"/>
</dbReference>
<dbReference type="Pfam" id="PF00641">
    <property type="entry name" value="Zn_ribbon_RanBP"/>
    <property type="match status" value="3"/>
</dbReference>
<dbReference type="PROSITE" id="PS01358">
    <property type="entry name" value="ZF_RANBP2_1"/>
    <property type="match status" value="3"/>
</dbReference>
<comment type="caution">
    <text evidence="6">The sequence shown here is derived from an EMBL/GenBank/DDBJ whole genome shotgun (WGS) entry which is preliminary data.</text>
</comment>
<dbReference type="PROSITE" id="PS50199">
    <property type="entry name" value="ZF_RANBP2_2"/>
    <property type="match status" value="3"/>
</dbReference>
<feature type="domain" description="RanBP2-type" evidence="5">
    <location>
        <begin position="3"/>
        <end position="32"/>
    </location>
</feature>
<feature type="domain" description="RanBP2-type" evidence="5">
    <location>
        <begin position="119"/>
        <end position="150"/>
    </location>
</feature>
<dbReference type="EMBL" id="NKXS01001466">
    <property type="protein sequence ID" value="PIN18421.1"/>
    <property type="molecule type" value="Genomic_DNA"/>
</dbReference>
<evidence type="ECO:0000313" key="7">
    <source>
        <dbReference type="Proteomes" id="UP000231279"/>
    </source>
</evidence>
<dbReference type="PANTHER" id="PTHR23111">
    <property type="entry name" value="ZINC FINGER PROTEIN"/>
    <property type="match status" value="1"/>
</dbReference>
<organism evidence="6 7">
    <name type="scientific">Handroanthus impetiginosus</name>
    <dbReference type="NCBI Taxonomy" id="429701"/>
    <lineage>
        <taxon>Eukaryota</taxon>
        <taxon>Viridiplantae</taxon>
        <taxon>Streptophyta</taxon>
        <taxon>Embryophyta</taxon>
        <taxon>Tracheophyta</taxon>
        <taxon>Spermatophyta</taxon>
        <taxon>Magnoliopsida</taxon>
        <taxon>eudicotyledons</taxon>
        <taxon>Gunneridae</taxon>
        <taxon>Pentapetalae</taxon>
        <taxon>asterids</taxon>
        <taxon>lamiids</taxon>
        <taxon>Lamiales</taxon>
        <taxon>Bignoniaceae</taxon>
        <taxon>Crescentiina</taxon>
        <taxon>Tabebuia alliance</taxon>
        <taxon>Handroanthus</taxon>
    </lineage>
</organism>
<dbReference type="Gene3D" id="4.10.1060.10">
    <property type="entry name" value="Zinc finger, RanBP2-type"/>
    <property type="match status" value="3"/>
</dbReference>
<dbReference type="Proteomes" id="UP000231279">
    <property type="component" value="Unassembled WGS sequence"/>
</dbReference>
<keyword evidence="1" id="KW-0479">Metal-binding</keyword>
<accession>A0A2G9HLM3</accession>
<reference evidence="7" key="1">
    <citation type="journal article" date="2018" name="Gigascience">
        <title>Genome assembly of the Pink Ipe (Handroanthus impetiginosus, Bignoniaceae), a highly valued, ecologically keystone Neotropical timber forest tree.</title>
        <authorList>
            <person name="Silva-Junior O.B."/>
            <person name="Grattapaglia D."/>
            <person name="Novaes E."/>
            <person name="Collevatti R.G."/>
        </authorList>
    </citation>
    <scope>NUCLEOTIDE SEQUENCE [LARGE SCALE GENOMIC DNA]</scope>
    <source>
        <strain evidence="7">cv. UFG-1</strain>
    </source>
</reference>
<dbReference type="PANTHER" id="PTHR23111:SF74">
    <property type="entry name" value="OS02G0203700 PROTEIN"/>
    <property type="match status" value="1"/>
</dbReference>
<gene>
    <name evidence="6" type="ORF">CDL12_08921</name>
</gene>
<dbReference type="GO" id="GO:0003729">
    <property type="term" value="F:mRNA binding"/>
    <property type="evidence" value="ECO:0007669"/>
    <property type="project" value="TreeGrafter"/>
</dbReference>
<dbReference type="GO" id="GO:0005737">
    <property type="term" value="C:cytoplasm"/>
    <property type="evidence" value="ECO:0007669"/>
    <property type="project" value="TreeGrafter"/>
</dbReference>
<keyword evidence="3" id="KW-0862">Zinc</keyword>
<evidence type="ECO:0000256" key="3">
    <source>
        <dbReference type="ARBA" id="ARBA00022833"/>
    </source>
</evidence>
<evidence type="ECO:0000259" key="5">
    <source>
        <dbReference type="PROSITE" id="PS50199"/>
    </source>
</evidence>
<evidence type="ECO:0000256" key="2">
    <source>
        <dbReference type="ARBA" id="ARBA00022771"/>
    </source>
</evidence>
<protein>
    <recommendedName>
        <fullName evidence="5">RanBP2-type domain-containing protein</fullName>
    </recommendedName>
</protein>
<evidence type="ECO:0000256" key="1">
    <source>
        <dbReference type="ARBA" id="ARBA00022723"/>
    </source>
</evidence>
<dbReference type="InterPro" id="IPR001876">
    <property type="entry name" value="Znf_RanBP2"/>
</dbReference>
<dbReference type="InterPro" id="IPR036443">
    <property type="entry name" value="Znf_RanBP2_sf"/>
</dbReference>
<dbReference type="SMART" id="SM00547">
    <property type="entry name" value="ZnF_RBZ"/>
    <property type="match status" value="3"/>
</dbReference>
<proteinExistence type="predicted"/>